<organism evidence="2 3">
    <name type="scientific">Leptonema illini</name>
    <dbReference type="NCBI Taxonomy" id="183"/>
    <lineage>
        <taxon>Bacteria</taxon>
        <taxon>Pseudomonadati</taxon>
        <taxon>Spirochaetota</taxon>
        <taxon>Spirochaetia</taxon>
        <taxon>Leptospirales</taxon>
        <taxon>Leptospiraceae</taxon>
        <taxon>Leptonema</taxon>
    </lineage>
</organism>
<evidence type="ECO:0008006" key="4">
    <source>
        <dbReference type="Google" id="ProtNLM"/>
    </source>
</evidence>
<gene>
    <name evidence="2" type="ORF">F9K24_20310</name>
</gene>
<feature type="signal peptide" evidence="1">
    <location>
        <begin position="1"/>
        <end position="19"/>
    </location>
</feature>
<dbReference type="EMBL" id="WBUI01000034">
    <property type="protein sequence ID" value="KAB2929249.1"/>
    <property type="molecule type" value="Genomic_DNA"/>
</dbReference>
<proteinExistence type="predicted"/>
<feature type="chain" id="PRO_5032289455" description="Lipoprotein" evidence="1">
    <location>
        <begin position="20"/>
        <end position="102"/>
    </location>
</feature>
<protein>
    <recommendedName>
        <fullName evidence="4">Lipoprotein</fullName>
    </recommendedName>
</protein>
<reference evidence="2 3" key="1">
    <citation type="submission" date="2019-10" db="EMBL/GenBank/DDBJ databases">
        <title>Extracellular Electron Transfer in a Candidatus Methanoperedens spp. Enrichment Culture.</title>
        <authorList>
            <person name="Berger S."/>
            <person name="Rangel Shaw D."/>
            <person name="Berben T."/>
            <person name="In 'T Zandt M."/>
            <person name="Frank J."/>
            <person name="Reimann J."/>
            <person name="Jetten M.S.M."/>
            <person name="Welte C.U."/>
        </authorList>
    </citation>
    <scope>NUCLEOTIDE SEQUENCE [LARGE SCALE GENOMIC DNA]</scope>
    <source>
        <strain evidence="2">SB12</strain>
    </source>
</reference>
<name>A0A833GXN9_9LEPT</name>
<sequence length="102" mass="11677">MKRSLILVALLLLDLKACSSSVPVYRVPDIDEQRQSIRRTLDMVDGLDDQASQEAVLRVQRLMQGELQACRLRLDEMHRALTMCSIHLEDASIRESQSALRR</sequence>
<comment type="caution">
    <text evidence="2">The sequence shown here is derived from an EMBL/GenBank/DDBJ whole genome shotgun (WGS) entry which is preliminary data.</text>
</comment>
<accession>A0A833GXN9</accession>
<keyword evidence="1" id="KW-0732">Signal</keyword>
<dbReference type="Proteomes" id="UP000460298">
    <property type="component" value="Unassembled WGS sequence"/>
</dbReference>
<evidence type="ECO:0000313" key="2">
    <source>
        <dbReference type="EMBL" id="KAB2929249.1"/>
    </source>
</evidence>
<evidence type="ECO:0000256" key="1">
    <source>
        <dbReference type="SAM" id="SignalP"/>
    </source>
</evidence>
<evidence type="ECO:0000313" key="3">
    <source>
        <dbReference type="Proteomes" id="UP000460298"/>
    </source>
</evidence>
<dbReference type="AlphaFoldDB" id="A0A833GXN9"/>